<dbReference type="GeneID" id="82526985"/>
<keyword evidence="5 8" id="KW-0406">Ion transport</keyword>
<dbReference type="InterPro" id="IPR020546">
    <property type="entry name" value="ATP_synth_F1_dsu/esu_N"/>
</dbReference>
<dbReference type="InterPro" id="IPR001469">
    <property type="entry name" value="ATP_synth_F1_dsu/esu"/>
</dbReference>
<evidence type="ECO:0000256" key="5">
    <source>
        <dbReference type="ARBA" id="ARBA00023065"/>
    </source>
</evidence>
<comment type="similarity">
    <text evidence="3 8">Belongs to the ATPase epsilon chain family.</text>
</comment>
<evidence type="ECO:0000256" key="6">
    <source>
        <dbReference type="ARBA" id="ARBA00023136"/>
    </source>
</evidence>
<feature type="domain" description="ATP synthase F1 complex delta/epsilon subunit N-terminal" evidence="9">
    <location>
        <begin position="2"/>
        <end position="77"/>
    </location>
</feature>
<evidence type="ECO:0000256" key="3">
    <source>
        <dbReference type="ARBA" id="ARBA00005712"/>
    </source>
</evidence>
<keyword evidence="6" id="KW-0472">Membrane</keyword>
<reference evidence="11" key="1">
    <citation type="submission" date="2018-02" db="EMBL/GenBank/DDBJ databases">
        <authorList>
            <person name="Clavel T."/>
            <person name="Strowig T."/>
        </authorList>
    </citation>
    <scope>NUCLEOTIDE SEQUENCE [LARGE SCALE GENOMIC DNA]</scope>
    <source>
        <strain evidence="11">DSM 103720</strain>
    </source>
</reference>
<dbReference type="InterPro" id="IPR036771">
    <property type="entry name" value="ATPsynth_dsu/esu_N"/>
</dbReference>
<gene>
    <name evidence="10" type="primary">atpC</name>
    <name evidence="10" type="ORF">C5O23_11650</name>
</gene>
<organism evidence="10 11">
    <name type="scientific">Duncaniella muris</name>
    <dbReference type="NCBI Taxonomy" id="2094150"/>
    <lineage>
        <taxon>Bacteria</taxon>
        <taxon>Pseudomonadati</taxon>
        <taxon>Bacteroidota</taxon>
        <taxon>Bacteroidia</taxon>
        <taxon>Bacteroidales</taxon>
        <taxon>Muribaculaceae</taxon>
        <taxon>Duncaniella</taxon>
    </lineage>
</organism>
<keyword evidence="4 8" id="KW-0813">Transport</keyword>
<dbReference type="CDD" id="cd12152">
    <property type="entry name" value="F1-ATPase_delta"/>
    <property type="match status" value="1"/>
</dbReference>
<dbReference type="GO" id="GO:0046933">
    <property type="term" value="F:proton-transporting ATP synthase activity, rotational mechanism"/>
    <property type="evidence" value="ECO:0007669"/>
    <property type="project" value="InterPro"/>
</dbReference>
<comment type="subunit">
    <text evidence="8">F-type ATPases have 2 components, CF(1) - the catalytic core - and CF(0) - the membrane proton channel. CF(1) has five subunits: alpha(3), beta(3), gamma(1), delta(1), epsilon(1). CF(0) has three main subunits: a, b and c.</text>
</comment>
<protein>
    <submittedName>
        <fullName evidence="10">ATP synthase F1 subunit epsilon</fullName>
    </submittedName>
</protein>
<evidence type="ECO:0000313" key="10">
    <source>
        <dbReference type="EMBL" id="PWB00794.1"/>
    </source>
</evidence>
<name>A0A2V1IMS9_9BACT</name>
<comment type="function">
    <text evidence="1">Produces ATP from ADP in the presence of a proton gradient across the membrane.</text>
</comment>
<dbReference type="Pfam" id="PF02823">
    <property type="entry name" value="ATP-synt_DE_N"/>
    <property type="match status" value="1"/>
</dbReference>
<evidence type="ECO:0000256" key="8">
    <source>
        <dbReference type="RuleBase" id="RU003656"/>
    </source>
</evidence>
<dbReference type="EMBL" id="PUEC01000031">
    <property type="protein sequence ID" value="PWB00794.1"/>
    <property type="molecule type" value="Genomic_DNA"/>
</dbReference>
<accession>A0A2V1IMS9</accession>
<keyword evidence="11" id="KW-1185">Reference proteome</keyword>
<dbReference type="Gene3D" id="2.60.15.10">
    <property type="entry name" value="F0F1 ATP synthase delta/epsilon subunit, N-terminal"/>
    <property type="match status" value="1"/>
</dbReference>
<evidence type="ECO:0000256" key="2">
    <source>
        <dbReference type="ARBA" id="ARBA00004184"/>
    </source>
</evidence>
<dbReference type="Proteomes" id="UP000244905">
    <property type="component" value="Unassembled WGS sequence"/>
</dbReference>
<dbReference type="GO" id="GO:0045259">
    <property type="term" value="C:proton-transporting ATP synthase complex"/>
    <property type="evidence" value="ECO:0007669"/>
    <property type="project" value="UniProtKB-KW"/>
</dbReference>
<evidence type="ECO:0000259" key="9">
    <source>
        <dbReference type="Pfam" id="PF02823"/>
    </source>
</evidence>
<evidence type="ECO:0000256" key="7">
    <source>
        <dbReference type="ARBA" id="ARBA00023196"/>
    </source>
</evidence>
<evidence type="ECO:0000256" key="4">
    <source>
        <dbReference type="ARBA" id="ARBA00022448"/>
    </source>
</evidence>
<dbReference type="GO" id="GO:0012505">
    <property type="term" value="C:endomembrane system"/>
    <property type="evidence" value="ECO:0007669"/>
    <property type="project" value="UniProtKB-SubCell"/>
</dbReference>
<comment type="caution">
    <text evidence="10">The sequence shown here is derived from an EMBL/GenBank/DDBJ whole genome shotgun (WGS) entry which is preliminary data.</text>
</comment>
<dbReference type="SUPFAM" id="SSF51344">
    <property type="entry name" value="Epsilon subunit of F1F0-ATP synthase N-terminal domain"/>
    <property type="match status" value="1"/>
</dbReference>
<comment type="subcellular location">
    <subcellularLocation>
        <location evidence="2">Endomembrane system</location>
        <topology evidence="2">Peripheral membrane protein</topology>
    </subcellularLocation>
</comment>
<sequence length="79" mass="8209">MILKVISAEDILFQGEVKAVHLPGALGAFTVLPGHAALISTLTPGEIRYTAAADGEEQRISVSGGIVDVDSNIVSVCIY</sequence>
<keyword evidence="8" id="KW-0066">ATP synthesis</keyword>
<proteinExistence type="inferred from homology"/>
<evidence type="ECO:0000313" key="11">
    <source>
        <dbReference type="Proteomes" id="UP000244905"/>
    </source>
</evidence>
<evidence type="ECO:0000256" key="1">
    <source>
        <dbReference type="ARBA" id="ARBA00003543"/>
    </source>
</evidence>
<dbReference type="NCBIfam" id="TIGR01216">
    <property type="entry name" value="ATP_synt_epsi"/>
    <property type="match status" value="1"/>
</dbReference>
<dbReference type="RefSeq" id="WP_107033114.1">
    <property type="nucleotide sequence ID" value="NZ_CAJSYL010000041.1"/>
</dbReference>
<keyword evidence="7 8" id="KW-0139">CF(1)</keyword>
<dbReference type="AlphaFoldDB" id="A0A2V1IMS9"/>